<protein>
    <submittedName>
        <fullName evidence="2">Uncharacterized protein</fullName>
    </submittedName>
</protein>
<keyword evidence="3" id="KW-1185">Reference proteome</keyword>
<evidence type="ECO:0000256" key="1">
    <source>
        <dbReference type="SAM" id="MobiDB-lite"/>
    </source>
</evidence>
<feature type="region of interest" description="Disordered" evidence="1">
    <location>
        <begin position="107"/>
        <end position="132"/>
    </location>
</feature>
<dbReference type="EMBL" id="JBHLTL010000001">
    <property type="protein sequence ID" value="MFC0588502.1"/>
    <property type="molecule type" value="Genomic_DNA"/>
</dbReference>
<organism evidence="2 3">
    <name type="scientific">Novosphingobium aquiterrae</name>
    <dbReference type="NCBI Taxonomy" id="624388"/>
    <lineage>
        <taxon>Bacteria</taxon>
        <taxon>Pseudomonadati</taxon>
        <taxon>Pseudomonadota</taxon>
        <taxon>Alphaproteobacteria</taxon>
        <taxon>Sphingomonadales</taxon>
        <taxon>Sphingomonadaceae</taxon>
        <taxon>Novosphingobium</taxon>
    </lineage>
</organism>
<reference evidence="2 3" key="1">
    <citation type="submission" date="2024-09" db="EMBL/GenBank/DDBJ databases">
        <authorList>
            <person name="Sun Q."/>
            <person name="Mori K."/>
        </authorList>
    </citation>
    <scope>NUCLEOTIDE SEQUENCE [LARGE SCALE GENOMIC DNA]</scope>
    <source>
        <strain evidence="2 3">NCAIM B.02537</strain>
    </source>
</reference>
<accession>A0ABV6PF83</accession>
<feature type="region of interest" description="Disordered" evidence="1">
    <location>
        <begin position="34"/>
        <end position="62"/>
    </location>
</feature>
<evidence type="ECO:0000313" key="3">
    <source>
        <dbReference type="Proteomes" id="UP001589943"/>
    </source>
</evidence>
<sequence>MRGPTARRGQPVVALVLIMGAWVGMRSVVWAQTGGETPPATHAGKPADKAQAPRQVQAGSSATAAPIGFAHFPKPAPVAAPTVASQVEAGSHLRTFAPVAAPVWEPAPPRAGAPEPQAVAPPSVSASRPSSSSARIAAGHQLLYLAALSQLPMPALGAPAEPPPPPVRGRVDRRWSADAWLLLRRGGNGFNLPGSGLPGANLPVGAYGASQAGAVIRYRLAPSSPQRPSLYLRASTALHAPRGEEIAAGFSARPLARVPVAAMAEVRATRTMTGTIVRPAAALVSELAPADLPFGLRGEAYVQAGYVGGRGATAFIDGQGRLERRLISAGRWQLRAGAGTWGGAQKGAKRLDFGPTATLDVPLGPVGGRIAADWRFRVAGNAAPTSGPAITLSAGF</sequence>
<feature type="compositionally biased region" description="Low complexity" evidence="1">
    <location>
        <begin position="112"/>
        <end position="132"/>
    </location>
</feature>
<gene>
    <name evidence="2" type="ORF">ACFFF7_03660</name>
</gene>
<evidence type="ECO:0000313" key="2">
    <source>
        <dbReference type="EMBL" id="MFC0588502.1"/>
    </source>
</evidence>
<proteinExistence type="predicted"/>
<dbReference type="Proteomes" id="UP001589943">
    <property type="component" value="Unassembled WGS sequence"/>
</dbReference>
<name>A0ABV6PF83_9SPHN</name>
<dbReference type="RefSeq" id="WP_379480000.1">
    <property type="nucleotide sequence ID" value="NZ_JBHLTL010000001.1"/>
</dbReference>
<comment type="caution">
    <text evidence="2">The sequence shown here is derived from an EMBL/GenBank/DDBJ whole genome shotgun (WGS) entry which is preliminary data.</text>
</comment>